<accession>A0ABD1Z1N1</accession>
<proteinExistence type="predicted"/>
<sequence>MAAETKEMAAEAKEMAVEAKEMLQEEKKSNAAKEEDVQKELAQIHSLMEQAAHNTGKAPELKRELEAKQETQEADKKIRQCLKVTRRKCRELEDELKTMPACIVVRVESKTLELIRSSKKWQISSYPSMFNPIDLIGWKSKVPPVLTHFARD</sequence>
<dbReference type="Proteomes" id="UP001605036">
    <property type="component" value="Unassembled WGS sequence"/>
</dbReference>
<feature type="compositionally biased region" description="Basic and acidic residues" evidence="1">
    <location>
        <begin position="59"/>
        <end position="73"/>
    </location>
</feature>
<dbReference type="EMBL" id="JBHFFA010000002">
    <property type="protein sequence ID" value="KAL2641696.1"/>
    <property type="molecule type" value="Genomic_DNA"/>
</dbReference>
<dbReference type="AlphaFoldDB" id="A0ABD1Z1N1"/>
<reference evidence="2 3" key="1">
    <citation type="submission" date="2024-09" db="EMBL/GenBank/DDBJ databases">
        <title>Chromosome-scale assembly of Riccia fluitans.</title>
        <authorList>
            <person name="Paukszto L."/>
            <person name="Sawicki J."/>
            <person name="Karawczyk K."/>
            <person name="Piernik-Szablinska J."/>
            <person name="Szczecinska M."/>
            <person name="Mazdziarz M."/>
        </authorList>
    </citation>
    <scope>NUCLEOTIDE SEQUENCE [LARGE SCALE GENOMIC DNA]</scope>
    <source>
        <strain evidence="2">Rf_01</strain>
        <tissue evidence="2">Aerial parts of the thallus</tissue>
    </source>
</reference>
<feature type="region of interest" description="Disordered" evidence="1">
    <location>
        <begin position="1"/>
        <end position="73"/>
    </location>
</feature>
<keyword evidence="3" id="KW-1185">Reference proteome</keyword>
<evidence type="ECO:0000313" key="3">
    <source>
        <dbReference type="Proteomes" id="UP001605036"/>
    </source>
</evidence>
<evidence type="ECO:0000256" key="1">
    <source>
        <dbReference type="SAM" id="MobiDB-lite"/>
    </source>
</evidence>
<evidence type="ECO:0000313" key="2">
    <source>
        <dbReference type="EMBL" id="KAL2641696.1"/>
    </source>
</evidence>
<comment type="caution">
    <text evidence="2">The sequence shown here is derived from an EMBL/GenBank/DDBJ whole genome shotgun (WGS) entry which is preliminary data.</text>
</comment>
<protein>
    <submittedName>
        <fullName evidence="2">Uncharacterized protein</fullName>
    </submittedName>
</protein>
<feature type="compositionally biased region" description="Basic and acidic residues" evidence="1">
    <location>
        <begin position="1"/>
        <end position="39"/>
    </location>
</feature>
<organism evidence="2 3">
    <name type="scientific">Riccia fluitans</name>
    <dbReference type="NCBI Taxonomy" id="41844"/>
    <lineage>
        <taxon>Eukaryota</taxon>
        <taxon>Viridiplantae</taxon>
        <taxon>Streptophyta</taxon>
        <taxon>Embryophyta</taxon>
        <taxon>Marchantiophyta</taxon>
        <taxon>Marchantiopsida</taxon>
        <taxon>Marchantiidae</taxon>
        <taxon>Marchantiales</taxon>
        <taxon>Ricciaceae</taxon>
        <taxon>Riccia</taxon>
    </lineage>
</organism>
<name>A0ABD1Z1N1_9MARC</name>
<gene>
    <name evidence="2" type="ORF">R1flu_009283</name>
</gene>